<feature type="binding site" evidence="13">
    <location>
        <position position="129"/>
    </location>
    <ligand>
        <name>Zn(2+)</name>
        <dbReference type="ChEBI" id="CHEBI:29105"/>
        <label>1</label>
        <note>catalytic</note>
    </ligand>
</feature>
<dbReference type="NCBIfam" id="TIGR00649">
    <property type="entry name" value="MG423"/>
    <property type="match status" value="1"/>
</dbReference>
<keyword evidence="6 10" id="KW-0378">Hydrolase</keyword>
<evidence type="ECO:0000256" key="10">
    <source>
        <dbReference type="HAMAP-Rule" id="MF_01491"/>
    </source>
</evidence>
<evidence type="ECO:0000256" key="5">
    <source>
        <dbReference type="ARBA" id="ARBA00022759"/>
    </source>
</evidence>
<evidence type="ECO:0000256" key="4">
    <source>
        <dbReference type="ARBA" id="ARBA00022723"/>
    </source>
</evidence>
<evidence type="ECO:0000256" key="6">
    <source>
        <dbReference type="ARBA" id="ARBA00022801"/>
    </source>
</evidence>
<feature type="binding site" evidence="10 12">
    <location>
        <begin position="419"/>
        <end position="423"/>
    </location>
    <ligand>
        <name>substrate</name>
    </ligand>
</feature>
<dbReference type="EMBL" id="FNWV01000001">
    <property type="protein sequence ID" value="SEH36794.1"/>
    <property type="molecule type" value="Genomic_DNA"/>
</dbReference>
<feature type="binding site" evidence="12">
    <location>
        <begin position="287"/>
        <end position="289"/>
    </location>
    <ligand>
        <name>substrate</name>
    </ligand>
</feature>
<dbReference type="PIRSF" id="PIRSF004803">
    <property type="entry name" value="RnjA"/>
    <property type="match status" value="1"/>
</dbReference>
<dbReference type="InterPro" id="IPR055132">
    <property type="entry name" value="RNase_J_b_CASP"/>
</dbReference>
<evidence type="ECO:0000256" key="2">
    <source>
        <dbReference type="ARBA" id="ARBA00022490"/>
    </source>
</evidence>
<evidence type="ECO:0000256" key="7">
    <source>
        <dbReference type="ARBA" id="ARBA00022833"/>
    </source>
</evidence>
<dbReference type="InterPro" id="IPR004613">
    <property type="entry name" value="RNase_J"/>
</dbReference>
<evidence type="ECO:0000256" key="12">
    <source>
        <dbReference type="PIRSR" id="PIRSR004803-2"/>
    </source>
</evidence>
<dbReference type="AlphaFoldDB" id="A0A1H6HRI5"/>
<dbReference type="GO" id="GO:0004534">
    <property type="term" value="F:5'-3' RNA exonuclease activity"/>
    <property type="evidence" value="ECO:0007669"/>
    <property type="project" value="UniProtKB-UniRule"/>
</dbReference>
<feature type="binding site" evidence="13">
    <location>
        <position position="102"/>
    </location>
    <ligand>
        <name>Ca(2+)</name>
        <dbReference type="ChEBI" id="CHEBI:29108"/>
    </ligand>
</feature>
<feature type="binding site" evidence="13">
    <location>
        <position position="498"/>
    </location>
    <ligand>
        <name>Ca(2+)</name>
        <dbReference type="ChEBI" id="CHEBI:29108"/>
    </ligand>
</feature>
<dbReference type="GO" id="GO:0008270">
    <property type="term" value="F:zinc ion binding"/>
    <property type="evidence" value="ECO:0007669"/>
    <property type="project" value="InterPro"/>
</dbReference>
<dbReference type="RefSeq" id="WP_074713910.1">
    <property type="nucleotide sequence ID" value="NZ_FNWV01000001.1"/>
</dbReference>
<evidence type="ECO:0000256" key="14">
    <source>
        <dbReference type="SAM" id="MobiDB-lite"/>
    </source>
</evidence>
<evidence type="ECO:0000256" key="11">
    <source>
        <dbReference type="PIRSR" id="PIRSR004803-1"/>
    </source>
</evidence>
<comment type="subunit">
    <text evidence="10">Homodimer, may be a subunit of the RNA degradosome.</text>
</comment>
<comment type="cofactor">
    <cofactor evidence="13">
        <name>Ca(2+)</name>
        <dbReference type="ChEBI" id="CHEBI:29108"/>
    </cofactor>
    <text evidence="13">Binds 1 Ca(2+) cation per subunit. Seen in 1 crystal structure, it is not clear if it is physiologically important.</text>
</comment>
<evidence type="ECO:0000313" key="17">
    <source>
        <dbReference type="Proteomes" id="UP000183190"/>
    </source>
</evidence>
<keyword evidence="9 10" id="KW-0694">RNA-binding</keyword>
<dbReference type="InterPro" id="IPR001587">
    <property type="entry name" value="RNase_J_CS"/>
</dbReference>
<feature type="domain" description="Metallo-beta-lactamase" evidence="15">
    <location>
        <begin position="74"/>
        <end position="269"/>
    </location>
</feature>
<dbReference type="Gene3D" id="3.10.20.580">
    <property type="match status" value="1"/>
</dbReference>
<evidence type="ECO:0000256" key="13">
    <source>
        <dbReference type="PIRSR" id="PIRSR004803-3"/>
    </source>
</evidence>
<dbReference type="HAMAP" id="MF_01491">
    <property type="entry name" value="RNase_J_bact"/>
    <property type="match status" value="1"/>
</dbReference>
<proteinExistence type="inferred from homology"/>
<feature type="binding site" evidence="13">
    <location>
        <position position="127"/>
    </location>
    <ligand>
        <name>Zn(2+)</name>
        <dbReference type="ChEBI" id="CHEBI:29105"/>
        <label>1</label>
        <note>catalytic</note>
    </ligand>
</feature>
<comment type="similarity">
    <text evidence="10">Belongs to the metallo-beta-lactamase superfamily. RNA-metabolizing metallo-beta-lactamase-like family. Bacterial RNase J subfamily.</text>
</comment>
<keyword evidence="13" id="KW-0106">Calcium</keyword>
<keyword evidence="10" id="KW-0698">rRNA processing</keyword>
<dbReference type="InterPro" id="IPR036866">
    <property type="entry name" value="RibonucZ/Hydroxyglut_hydro"/>
</dbReference>
<sequence length="610" mass="67320">MNEKEKNTKAKQNSAAAPKRTYRKRTSAKEKTVTEKKVKAEPTAAAKPKAGRKPKEVKKTPVKIIPLGGLNEIGKNMTVFECSNDIFILDCGLAFPDADMPGVDIVIPDFTYVERNKEKIRGIVITHGHEDHIGGLAYLLKKINVPVYATRLTIGLIEGKLKEQGLYGKVNLNIVEPKKTVKMGCMAVEFIKVNHSIPDSVGMAIHTPAGVIVHTGDFKVDYSPIDGKIIDLARFGELGSRGVLALMADSTNAERPGYTHSERTVGESFDKLFQKGEGKRIIIATFSSNIHRVQQIVNCAERYGRKVAVFGRSMVNVINTAIELGYLDVPDGIFIDIEMMNRYESEKIVLITTGSQGEPMSALTRMAMNDHKKVNITPMDFIIISATPIPGNEKFVTRVVNELMKSGAEVVYEAMYEVHVSGHACQEELKLMQALTKPKFFIPVHGEYKHLKKHADLAKQMGLPNENVIIAEIGNVIETDGNSMKIVSQVPAGRVLVDGLGVGDVGSIVLRDRKHLAQDGLIIIVIGIERSTNEIVAGPDIISRGFVYVRESEELMEEAKGLLTDTLANCSASELREWNSLKGKLRDALSDYIYQKTKRSPMILPIIMET</sequence>
<feature type="binding site" evidence="13">
    <location>
        <position position="445"/>
    </location>
    <ligand>
        <name>Zn(2+)</name>
        <dbReference type="ChEBI" id="CHEBI:29105"/>
        <label>1</label>
        <note>catalytic</note>
    </ligand>
</feature>
<evidence type="ECO:0000256" key="9">
    <source>
        <dbReference type="ARBA" id="ARBA00022884"/>
    </source>
</evidence>
<keyword evidence="3 10" id="KW-0540">Nuclease</keyword>
<dbReference type="GO" id="GO:0004521">
    <property type="term" value="F:RNA endonuclease activity"/>
    <property type="evidence" value="ECO:0007669"/>
    <property type="project" value="UniProtKB-UniRule"/>
</dbReference>
<dbReference type="GO" id="GO:0003723">
    <property type="term" value="F:RNA binding"/>
    <property type="evidence" value="ECO:0007669"/>
    <property type="project" value="UniProtKB-UniRule"/>
</dbReference>
<gene>
    <name evidence="10" type="primary">rnj</name>
    <name evidence="16" type="ORF">SAMN02910265_00042</name>
</gene>
<dbReference type="SUPFAM" id="SSF56281">
    <property type="entry name" value="Metallo-hydrolase/oxidoreductase"/>
    <property type="match status" value="1"/>
</dbReference>
<keyword evidence="5 10" id="KW-0255">Endonuclease</keyword>
<keyword evidence="4 13" id="KW-0479">Metal-binding</keyword>
<keyword evidence="7 13" id="KW-0862">Zinc</keyword>
<organism evidence="16 17">
    <name type="scientific">Ruminococcus flavefaciens</name>
    <dbReference type="NCBI Taxonomy" id="1265"/>
    <lineage>
        <taxon>Bacteria</taxon>
        <taxon>Bacillati</taxon>
        <taxon>Bacillota</taxon>
        <taxon>Clostridia</taxon>
        <taxon>Eubacteriales</taxon>
        <taxon>Oscillospiraceae</taxon>
        <taxon>Ruminococcus</taxon>
    </lineage>
</organism>
<evidence type="ECO:0000256" key="8">
    <source>
        <dbReference type="ARBA" id="ARBA00022839"/>
    </source>
</evidence>
<dbReference type="SMART" id="SM00849">
    <property type="entry name" value="Lactamase_B"/>
    <property type="match status" value="1"/>
</dbReference>
<comment type="function">
    <text evidence="10">An RNase that has 5'-3' exonuclease and possibly endonuclease activity. Involved in maturation of rRNA and in some organisms also mRNA maturation and/or decay.</text>
</comment>
<name>A0A1H6HRI5_RUMFL</name>
<feature type="binding site" evidence="13">
    <location>
        <position position="195"/>
    </location>
    <ligand>
        <name>Zn(2+)</name>
        <dbReference type="ChEBI" id="CHEBI:29105"/>
        <label>1</label>
        <note>catalytic</note>
    </ligand>
</feature>
<protein>
    <recommendedName>
        <fullName evidence="10">Ribonuclease J</fullName>
        <shortName evidence="10">RNase J</shortName>
        <ecNumber evidence="10">3.1.-.-</ecNumber>
    </recommendedName>
</protein>
<dbReference type="PANTHER" id="PTHR43694:SF1">
    <property type="entry name" value="RIBONUCLEASE J"/>
    <property type="match status" value="1"/>
</dbReference>
<dbReference type="CDD" id="cd07714">
    <property type="entry name" value="RNaseJ_MBL-fold"/>
    <property type="match status" value="1"/>
</dbReference>
<feature type="compositionally biased region" description="Basic and acidic residues" evidence="14">
    <location>
        <begin position="27"/>
        <end position="40"/>
    </location>
</feature>
<feature type="region of interest" description="Disordered" evidence="14">
    <location>
        <begin position="1"/>
        <end position="57"/>
    </location>
</feature>
<dbReference type="InterPro" id="IPR042173">
    <property type="entry name" value="RNase_J_2"/>
</dbReference>
<comment type="subcellular location">
    <subcellularLocation>
        <location evidence="1 10">Cytoplasm</location>
    </subcellularLocation>
</comment>
<dbReference type="GO" id="GO:0006364">
    <property type="term" value="P:rRNA processing"/>
    <property type="evidence" value="ECO:0007669"/>
    <property type="project" value="UniProtKB-UniRule"/>
</dbReference>
<dbReference type="GO" id="GO:0005737">
    <property type="term" value="C:cytoplasm"/>
    <property type="evidence" value="ECO:0007669"/>
    <property type="project" value="UniProtKB-SubCell"/>
</dbReference>
<dbReference type="EC" id="3.1.-.-" evidence="10"/>
<dbReference type="Pfam" id="PF22505">
    <property type="entry name" value="RNase_J_b_CASP"/>
    <property type="match status" value="1"/>
</dbReference>
<dbReference type="Pfam" id="PF17770">
    <property type="entry name" value="RNase_J_C"/>
    <property type="match status" value="1"/>
</dbReference>
<feature type="active site" description="Proton acceptor" evidence="11">
    <location>
        <position position="423"/>
    </location>
</feature>
<reference evidence="16 17" key="1">
    <citation type="submission" date="2016-10" db="EMBL/GenBank/DDBJ databases">
        <authorList>
            <person name="de Groot N.N."/>
        </authorList>
    </citation>
    <scope>NUCLEOTIDE SEQUENCE [LARGE SCALE GENOMIC DNA]</scope>
    <source>
        <strain evidence="16 17">YAD2003</strain>
    </source>
</reference>
<evidence type="ECO:0000256" key="3">
    <source>
        <dbReference type="ARBA" id="ARBA00022722"/>
    </source>
</evidence>
<feature type="binding site" evidence="13">
    <location>
        <position position="132"/>
    </location>
    <ligand>
        <name>Zn(2+)</name>
        <dbReference type="ChEBI" id="CHEBI:29105"/>
        <label>1</label>
        <note>catalytic</note>
    </ligand>
</feature>
<dbReference type="InterPro" id="IPR001279">
    <property type="entry name" value="Metallo-B-lactamas"/>
</dbReference>
<dbReference type="InterPro" id="IPR041636">
    <property type="entry name" value="RNase_J_C"/>
</dbReference>
<dbReference type="Gene3D" id="3.40.50.10710">
    <property type="entry name" value="Metallo-hydrolase/oxidoreductase"/>
    <property type="match status" value="1"/>
</dbReference>
<dbReference type="Pfam" id="PF00753">
    <property type="entry name" value="Lactamase_B"/>
    <property type="match status" value="1"/>
</dbReference>
<keyword evidence="8 10" id="KW-0269">Exonuclease</keyword>
<comment type="cofactor">
    <cofactor evidence="13">
        <name>Zn(2+)</name>
        <dbReference type="ChEBI" id="CHEBI:29105"/>
    </cofactor>
    <text evidence="13">Binds 2 Zn(2+) ions per subunit. It is not clear if Zn(2+) or Mg(2+) is physiologically important.</text>
</comment>
<evidence type="ECO:0000259" key="15">
    <source>
        <dbReference type="SMART" id="SM00849"/>
    </source>
</evidence>
<feature type="binding site" evidence="13">
    <location>
        <position position="131"/>
    </location>
    <ligand>
        <name>Zn(2+)</name>
        <dbReference type="ChEBI" id="CHEBI:29105"/>
        <label>1</label>
        <note>catalytic</note>
    </ligand>
</feature>
<dbReference type="InterPro" id="IPR030854">
    <property type="entry name" value="RNase_J_bac"/>
</dbReference>
<feature type="binding site" evidence="13">
    <location>
        <position position="104"/>
    </location>
    <ligand>
        <name>Ca(2+)</name>
        <dbReference type="ChEBI" id="CHEBI:29108"/>
    </ligand>
</feature>
<evidence type="ECO:0000256" key="1">
    <source>
        <dbReference type="ARBA" id="ARBA00004496"/>
    </source>
</evidence>
<feature type="active site" description="Proton donor" evidence="11">
    <location>
        <position position="249"/>
    </location>
</feature>
<dbReference type="PANTHER" id="PTHR43694">
    <property type="entry name" value="RIBONUCLEASE J"/>
    <property type="match status" value="1"/>
</dbReference>
<keyword evidence="2 10" id="KW-0963">Cytoplasm</keyword>
<dbReference type="Gene3D" id="3.60.15.10">
    <property type="entry name" value="Ribonuclease Z/Hydroxyacylglutathione hydrolase-like"/>
    <property type="match status" value="1"/>
</dbReference>
<accession>A0A1H6HRI5</accession>
<evidence type="ECO:0000313" key="16">
    <source>
        <dbReference type="EMBL" id="SEH36794.1"/>
    </source>
</evidence>
<feature type="binding site" evidence="13">
    <location>
        <position position="217"/>
    </location>
    <ligand>
        <name>Zn(2+)</name>
        <dbReference type="ChEBI" id="CHEBI:29105"/>
        <label>1</label>
        <note>catalytic</note>
    </ligand>
</feature>
<dbReference type="PROSITE" id="PS01292">
    <property type="entry name" value="UPF0036"/>
    <property type="match status" value="1"/>
</dbReference>
<dbReference type="FunFam" id="3.10.20.580:FF:000001">
    <property type="entry name" value="Ribonuclease J"/>
    <property type="match status" value="1"/>
</dbReference>
<dbReference type="Pfam" id="PF07521">
    <property type="entry name" value="RMMBL"/>
    <property type="match status" value="1"/>
</dbReference>
<dbReference type="Proteomes" id="UP000183190">
    <property type="component" value="Unassembled WGS sequence"/>
</dbReference>
<dbReference type="InterPro" id="IPR011108">
    <property type="entry name" value="RMMBL"/>
</dbReference>